<feature type="domain" description="Deoxynucleoside kinase" evidence="1">
    <location>
        <begin position="6"/>
        <end position="203"/>
    </location>
</feature>
<dbReference type="GO" id="GO:0019136">
    <property type="term" value="F:deoxynucleoside kinase activity"/>
    <property type="evidence" value="ECO:0007669"/>
    <property type="project" value="InterPro"/>
</dbReference>
<proteinExistence type="predicted"/>
<dbReference type="CDD" id="cd01673">
    <property type="entry name" value="dNK"/>
    <property type="match status" value="1"/>
</dbReference>
<dbReference type="GO" id="GO:0005737">
    <property type="term" value="C:cytoplasm"/>
    <property type="evidence" value="ECO:0007669"/>
    <property type="project" value="TreeGrafter"/>
</dbReference>
<dbReference type="GO" id="GO:0005524">
    <property type="term" value="F:ATP binding"/>
    <property type="evidence" value="ECO:0007669"/>
    <property type="project" value="InterPro"/>
</dbReference>
<reference evidence="2" key="1">
    <citation type="journal article" date="2020" name="Nature">
        <title>Giant virus diversity and host interactions through global metagenomics.</title>
        <authorList>
            <person name="Schulz F."/>
            <person name="Roux S."/>
            <person name="Paez-Espino D."/>
            <person name="Jungbluth S."/>
            <person name="Walsh D.A."/>
            <person name="Denef V.J."/>
            <person name="McMahon K.D."/>
            <person name="Konstantinidis K.T."/>
            <person name="Eloe-Fadrosh E.A."/>
            <person name="Kyrpides N.C."/>
            <person name="Woyke T."/>
        </authorList>
    </citation>
    <scope>NUCLEOTIDE SEQUENCE</scope>
    <source>
        <strain evidence="2">GVMAG-M-3300023174-124</strain>
    </source>
</reference>
<dbReference type="InterPro" id="IPR050566">
    <property type="entry name" value="Deoxyribonucleoside_kinase"/>
</dbReference>
<dbReference type="PANTHER" id="PTHR10513:SF35">
    <property type="entry name" value="DEOXYADENOSINE KINASE"/>
    <property type="match status" value="1"/>
</dbReference>
<dbReference type="InterPro" id="IPR002624">
    <property type="entry name" value="DCK/DGK"/>
</dbReference>
<dbReference type="PIRSF" id="PIRSF000705">
    <property type="entry name" value="DNK"/>
    <property type="match status" value="1"/>
</dbReference>
<organism evidence="2">
    <name type="scientific">viral metagenome</name>
    <dbReference type="NCBI Taxonomy" id="1070528"/>
    <lineage>
        <taxon>unclassified sequences</taxon>
        <taxon>metagenomes</taxon>
        <taxon>organismal metagenomes</taxon>
    </lineage>
</organism>
<accession>A0A6C0D8L8</accession>
<dbReference type="Gene3D" id="3.40.50.300">
    <property type="entry name" value="P-loop containing nucleotide triphosphate hydrolases"/>
    <property type="match status" value="1"/>
</dbReference>
<dbReference type="PANTHER" id="PTHR10513">
    <property type="entry name" value="DEOXYNUCLEOSIDE KINASE"/>
    <property type="match status" value="1"/>
</dbReference>
<evidence type="ECO:0000313" key="2">
    <source>
        <dbReference type="EMBL" id="QHT12015.1"/>
    </source>
</evidence>
<name>A0A6C0D8L8_9ZZZZ</name>
<evidence type="ECO:0000259" key="1">
    <source>
        <dbReference type="Pfam" id="PF01712"/>
    </source>
</evidence>
<dbReference type="InterPro" id="IPR031314">
    <property type="entry name" value="DNK_dom"/>
</dbReference>
<dbReference type="SUPFAM" id="SSF52540">
    <property type="entry name" value="P-loop containing nucleoside triphosphate hydrolases"/>
    <property type="match status" value="1"/>
</dbReference>
<dbReference type="EMBL" id="MN739540">
    <property type="protein sequence ID" value="QHT12015.1"/>
    <property type="molecule type" value="Genomic_DNA"/>
</dbReference>
<protein>
    <recommendedName>
        <fullName evidence="1">Deoxynucleoside kinase domain-containing protein</fullName>
    </recommendedName>
</protein>
<sequence>MTPKLISIEGNIGAGKTTLVDHFQKYCSDMGRTDIVFLREPVDIWDEVRDPVDGETILKKFYNNPAKYSFPFQVMAFISRLSLLEQTIKQNPGCSVIICERSLSADRNIFAKMLHDDTLIDNVCFQIYSKIYNEFSGRFVVDGIVYMDSSPEKCFERISKRGRDGEGKIEMEYLEKCKKYHDEWLLSDNRNSKTNILHLRTDANATYKNNDAGCKWIEACMLFIDM</sequence>
<dbReference type="InterPro" id="IPR027417">
    <property type="entry name" value="P-loop_NTPase"/>
</dbReference>
<dbReference type="Pfam" id="PF01712">
    <property type="entry name" value="dNK"/>
    <property type="match status" value="1"/>
</dbReference>
<dbReference type="AlphaFoldDB" id="A0A6C0D8L8"/>